<evidence type="ECO:0000256" key="3">
    <source>
        <dbReference type="ARBA" id="ARBA00023004"/>
    </source>
</evidence>
<dbReference type="Pfam" id="PF01231">
    <property type="entry name" value="IDO"/>
    <property type="match status" value="1"/>
</dbReference>
<gene>
    <name evidence="5" type="ORF">Vretifemale_5731</name>
</gene>
<sequence>MGRVVLLHCWVHRVVPLTLPAPGPRPLSVWPQQAYMWCEPGPPPSILPAVLAVPWVRIAAAIDMPPILTYASYNLCNWRRLDAAGPVRLGNIVCLQVCNSPSDVCASSRSLHARISDIKDSHIVIVAS</sequence>
<dbReference type="PANTHER" id="PTHR28657">
    <property type="entry name" value="INDOLEAMINE 2,3-DIOXYGENASE"/>
    <property type="match status" value="1"/>
</dbReference>
<evidence type="ECO:0000313" key="5">
    <source>
        <dbReference type="EMBL" id="GIL76254.1"/>
    </source>
</evidence>
<dbReference type="GO" id="GO:0020037">
    <property type="term" value="F:heme binding"/>
    <property type="evidence" value="ECO:0007669"/>
    <property type="project" value="InterPro"/>
</dbReference>
<protein>
    <submittedName>
        <fullName evidence="5">Uncharacterized protein</fullName>
    </submittedName>
</protein>
<dbReference type="SUPFAM" id="SSF140959">
    <property type="entry name" value="Indolic compounds 2,3-dioxygenase-like"/>
    <property type="match status" value="1"/>
</dbReference>
<evidence type="ECO:0000256" key="4">
    <source>
        <dbReference type="SAM" id="SignalP"/>
    </source>
</evidence>
<reference evidence="5" key="1">
    <citation type="journal article" date="2021" name="Proc. Natl. Acad. Sci. U.S.A.">
        <title>Three genomes in the algal genus Volvox reveal the fate of a haploid sex-determining region after a transition to homothallism.</title>
        <authorList>
            <person name="Yamamoto K."/>
            <person name="Hamaji T."/>
            <person name="Kawai-Toyooka H."/>
            <person name="Matsuzaki R."/>
            <person name="Takahashi F."/>
            <person name="Nishimura Y."/>
            <person name="Kawachi M."/>
            <person name="Noguchi H."/>
            <person name="Minakuchi Y."/>
            <person name="Umen J.G."/>
            <person name="Toyoda A."/>
            <person name="Nozaki H."/>
        </authorList>
    </citation>
    <scope>NUCLEOTIDE SEQUENCE</scope>
    <source>
        <strain evidence="5">NIES-3786</strain>
    </source>
</reference>
<evidence type="ECO:0000313" key="6">
    <source>
        <dbReference type="Proteomes" id="UP000747110"/>
    </source>
</evidence>
<accession>A0A8J4CA69</accession>
<organism evidence="5 6">
    <name type="scientific">Volvox reticuliferus</name>
    <dbReference type="NCBI Taxonomy" id="1737510"/>
    <lineage>
        <taxon>Eukaryota</taxon>
        <taxon>Viridiplantae</taxon>
        <taxon>Chlorophyta</taxon>
        <taxon>core chlorophytes</taxon>
        <taxon>Chlorophyceae</taxon>
        <taxon>CS clade</taxon>
        <taxon>Chlamydomonadales</taxon>
        <taxon>Volvocaceae</taxon>
        <taxon>Volvox</taxon>
    </lineage>
</organism>
<dbReference type="Proteomes" id="UP000747110">
    <property type="component" value="Unassembled WGS sequence"/>
</dbReference>
<dbReference type="GO" id="GO:0016702">
    <property type="term" value="F:oxidoreductase activity, acting on single donors with incorporation of molecular oxygen, incorporation of two atoms of oxygen"/>
    <property type="evidence" value="ECO:0007669"/>
    <property type="project" value="UniProtKB-ARBA"/>
</dbReference>
<keyword evidence="6" id="KW-1185">Reference proteome</keyword>
<dbReference type="EMBL" id="BNCP01000008">
    <property type="protein sequence ID" value="GIL76254.1"/>
    <property type="molecule type" value="Genomic_DNA"/>
</dbReference>
<dbReference type="GO" id="GO:0019441">
    <property type="term" value="P:L-tryptophan catabolic process to kynurenine"/>
    <property type="evidence" value="ECO:0007669"/>
    <property type="project" value="InterPro"/>
</dbReference>
<keyword evidence="4" id="KW-0732">Signal</keyword>
<dbReference type="PANTHER" id="PTHR28657:SF5">
    <property type="entry name" value="INDOLEAMINE 2,3-DIOXYGENASE"/>
    <property type="match status" value="1"/>
</dbReference>
<dbReference type="InterPro" id="IPR037217">
    <property type="entry name" value="Trp/Indoleamine_2_3_dOase-like"/>
</dbReference>
<dbReference type="OrthoDB" id="540174at2759"/>
<dbReference type="InterPro" id="IPR000898">
    <property type="entry name" value="Indolamine_dOase"/>
</dbReference>
<dbReference type="AlphaFoldDB" id="A0A8J4CA69"/>
<keyword evidence="2" id="KW-0479">Metal-binding</keyword>
<feature type="chain" id="PRO_5035284444" evidence="4">
    <location>
        <begin position="17"/>
        <end position="128"/>
    </location>
</feature>
<keyword evidence="3" id="KW-0408">Iron</keyword>
<comment type="caution">
    <text evidence="5">The sequence shown here is derived from an EMBL/GenBank/DDBJ whole genome shotgun (WGS) entry which is preliminary data.</text>
</comment>
<evidence type="ECO:0000256" key="1">
    <source>
        <dbReference type="ARBA" id="ARBA00007119"/>
    </source>
</evidence>
<evidence type="ECO:0000256" key="2">
    <source>
        <dbReference type="ARBA" id="ARBA00022723"/>
    </source>
</evidence>
<dbReference type="GO" id="GO:0046872">
    <property type="term" value="F:metal ion binding"/>
    <property type="evidence" value="ECO:0007669"/>
    <property type="project" value="UniProtKB-KW"/>
</dbReference>
<proteinExistence type="inferred from homology"/>
<name>A0A8J4CA69_9CHLO</name>
<comment type="similarity">
    <text evidence="1">Belongs to the indoleamine 2,3-dioxygenase family.</text>
</comment>
<feature type="signal peptide" evidence="4">
    <location>
        <begin position="1"/>
        <end position="16"/>
    </location>
</feature>